<evidence type="ECO:0000259" key="13">
    <source>
        <dbReference type="Pfam" id="PF08577"/>
    </source>
</evidence>
<evidence type="ECO:0000256" key="1">
    <source>
        <dbReference type="ARBA" id="ARBA00004240"/>
    </source>
</evidence>
<accession>A0A9P0HUV0</accession>
<evidence type="ECO:0000259" key="14">
    <source>
        <dbReference type="Pfam" id="PF11566"/>
    </source>
</evidence>
<dbReference type="GO" id="GO:0070628">
    <property type="term" value="F:proteasome binding"/>
    <property type="evidence" value="ECO:0007669"/>
    <property type="project" value="InterPro"/>
</dbReference>
<dbReference type="PANTHER" id="PTHR13266">
    <property type="entry name" value="PROTEASOME INHIBITOR"/>
    <property type="match status" value="1"/>
</dbReference>
<keyword evidence="16" id="KW-1185">Reference proteome</keyword>
<comment type="subcellular location">
    <subcellularLocation>
        <location evidence="2">Cytoplasm</location>
    </subcellularLocation>
    <subcellularLocation>
        <location evidence="1">Endoplasmic reticulum</location>
    </subcellularLocation>
</comment>
<keyword evidence="5" id="KW-0488">Methylation</keyword>
<name>A0A9P0HUV0_NEZVI</name>
<evidence type="ECO:0000313" key="16">
    <source>
        <dbReference type="Proteomes" id="UP001152798"/>
    </source>
</evidence>
<dbReference type="Pfam" id="PF08577">
    <property type="entry name" value="PI31_Prot_C"/>
    <property type="match status" value="1"/>
</dbReference>
<dbReference type="InterPro" id="IPR021625">
    <property type="entry name" value="PI31_Prot_N"/>
</dbReference>
<evidence type="ECO:0000256" key="11">
    <source>
        <dbReference type="ARBA" id="ARBA00024805"/>
    </source>
</evidence>
<evidence type="ECO:0000256" key="10">
    <source>
        <dbReference type="ARBA" id="ARBA00022990"/>
    </source>
</evidence>
<evidence type="ECO:0000256" key="3">
    <source>
        <dbReference type="ARBA" id="ARBA00006405"/>
    </source>
</evidence>
<dbReference type="InterPro" id="IPR013886">
    <property type="entry name" value="PI31_Prot_C"/>
</dbReference>
<reference evidence="15" key="1">
    <citation type="submission" date="2022-01" db="EMBL/GenBank/DDBJ databases">
        <authorList>
            <person name="King R."/>
        </authorList>
    </citation>
    <scope>NUCLEOTIDE SEQUENCE</scope>
</reference>
<evidence type="ECO:0000256" key="4">
    <source>
        <dbReference type="ARBA" id="ARBA00015575"/>
    </source>
</evidence>
<sequence length="301" mass="32740">MTTAILNRSRMSELFGWDLMYKVSEKDLKKKEDVLTLFIHYLLIKTGYKCIGLGEDKALTGNEVTTETLPTEWNKCGTYSIRYMYNNSLFILKGIPLEENIVYNLLNSGEMKVTNAAFNVHNTVGATSGPLSTLIPSHEDVMKKLQQEFISPMGNGNTREATTQACGIGTGPGRVPPDLHRPYARPTNPLYVGPSGPAGPTPLRPDPFWADPERDPLRVGQSDLDPLGRGGGGMIFNPFNNQPGSGLFDPSTGLPGPPLPRGSVPPGARFDPFGPPTGLPRPRRPPGSDDFPPPGFGDMFM</sequence>
<feature type="domain" description="PI31 proteasome regulator N-terminal" evidence="14">
    <location>
        <begin position="25"/>
        <end position="153"/>
    </location>
</feature>
<keyword evidence="6" id="KW-0963">Cytoplasm</keyword>
<evidence type="ECO:0000256" key="12">
    <source>
        <dbReference type="SAM" id="MobiDB-lite"/>
    </source>
</evidence>
<keyword evidence="8" id="KW-0256">Endoplasmic reticulum</keyword>
<dbReference type="AlphaFoldDB" id="A0A9P0HUV0"/>
<dbReference type="GO" id="GO:0000502">
    <property type="term" value="C:proteasome complex"/>
    <property type="evidence" value="ECO:0007669"/>
    <property type="project" value="UniProtKB-KW"/>
</dbReference>
<proteinExistence type="inferred from homology"/>
<feature type="domain" description="PI31 proteasome regulator C-terminal" evidence="13">
    <location>
        <begin position="203"/>
        <end position="275"/>
    </location>
</feature>
<dbReference type="GO" id="GO:0004866">
    <property type="term" value="F:endopeptidase inhibitor activity"/>
    <property type="evidence" value="ECO:0007669"/>
    <property type="project" value="InterPro"/>
</dbReference>
<dbReference type="OrthoDB" id="68090at2759"/>
<comment type="function">
    <text evidence="11">Plays an important role in control of proteasome function. Inhibits the hydrolysis of protein and peptide substrates by the 20S proteasome. Also inhibits the activation of the proteasome by the proteasome regulatory proteins PA700 and PA28.</text>
</comment>
<gene>
    <name evidence="15" type="ORF">NEZAVI_LOCUS15431</name>
</gene>
<dbReference type="EMBL" id="OV725083">
    <property type="protein sequence ID" value="CAH1407797.1"/>
    <property type="molecule type" value="Genomic_DNA"/>
</dbReference>
<dbReference type="Gene3D" id="3.40.1000.30">
    <property type="match status" value="1"/>
</dbReference>
<dbReference type="Proteomes" id="UP001152798">
    <property type="component" value="Chromosome 7"/>
</dbReference>
<dbReference type="PANTHER" id="PTHR13266:SF1">
    <property type="entry name" value="PROTEASOME INHIBITOR PI31 SUBUNIT"/>
    <property type="match status" value="1"/>
</dbReference>
<evidence type="ECO:0000256" key="2">
    <source>
        <dbReference type="ARBA" id="ARBA00004496"/>
    </source>
</evidence>
<comment type="similarity">
    <text evidence="3">Belongs to the proteasome inhibitor PI31 family.</text>
</comment>
<evidence type="ECO:0000256" key="8">
    <source>
        <dbReference type="ARBA" id="ARBA00022824"/>
    </source>
</evidence>
<protein>
    <recommendedName>
        <fullName evidence="4">Proteasome inhibitor PI31 subunit</fullName>
    </recommendedName>
</protein>
<keyword evidence="10" id="KW-0007">Acetylation</keyword>
<dbReference type="GO" id="GO:0005783">
    <property type="term" value="C:endoplasmic reticulum"/>
    <property type="evidence" value="ECO:0007669"/>
    <property type="project" value="UniProtKB-SubCell"/>
</dbReference>
<keyword evidence="9" id="KW-0647">Proteasome</keyword>
<organism evidence="15 16">
    <name type="scientific">Nezara viridula</name>
    <name type="common">Southern green stink bug</name>
    <name type="synonym">Cimex viridulus</name>
    <dbReference type="NCBI Taxonomy" id="85310"/>
    <lineage>
        <taxon>Eukaryota</taxon>
        <taxon>Metazoa</taxon>
        <taxon>Ecdysozoa</taxon>
        <taxon>Arthropoda</taxon>
        <taxon>Hexapoda</taxon>
        <taxon>Insecta</taxon>
        <taxon>Pterygota</taxon>
        <taxon>Neoptera</taxon>
        <taxon>Paraneoptera</taxon>
        <taxon>Hemiptera</taxon>
        <taxon>Heteroptera</taxon>
        <taxon>Panheteroptera</taxon>
        <taxon>Pentatomomorpha</taxon>
        <taxon>Pentatomoidea</taxon>
        <taxon>Pentatomidae</taxon>
        <taxon>Pentatominae</taxon>
        <taxon>Nezara</taxon>
    </lineage>
</organism>
<evidence type="ECO:0000256" key="6">
    <source>
        <dbReference type="ARBA" id="ARBA00022490"/>
    </source>
</evidence>
<evidence type="ECO:0000256" key="9">
    <source>
        <dbReference type="ARBA" id="ARBA00022942"/>
    </source>
</evidence>
<evidence type="ECO:0000256" key="7">
    <source>
        <dbReference type="ARBA" id="ARBA00022553"/>
    </source>
</evidence>
<dbReference type="Pfam" id="PF11566">
    <property type="entry name" value="PI31_Prot_N"/>
    <property type="match status" value="1"/>
</dbReference>
<evidence type="ECO:0000256" key="5">
    <source>
        <dbReference type="ARBA" id="ARBA00022481"/>
    </source>
</evidence>
<feature type="region of interest" description="Disordered" evidence="12">
    <location>
        <begin position="184"/>
        <end position="301"/>
    </location>
</feature>
<evidence type="ECO:0000313" key="15">
    <source>
        <dbReference type="EMBL" id="CAH1407797.1"/>
    </source>
</evidence>
<dbReference type="InterPro" id="IPR045128">
    <property type="entry name" value="PI31-like"/>
</dbReference>
<dbReference type="GO" id="GO:0043161">
    <property type="term" value="P:proteasome-mediated ubiquitin-dependent protein catabolic process"/>
    <property type="evidence" value="ECO:0007669"/>
    <property type="project" value="InterPro"/>
</dbReference>
<keyword evidence="7" id="KW-0597">Phosphoprotein</keyword>